<evidence type="ECO:0000256" key="13">
    <source>
        <dbReference type="ARBA" id="ARBA00033392"/>
    </source>
</evidence>
<evidence type="ECO:0000313" key="19">
    <source>
        <dbReference type="EMBL" id="GAU09967.1"/>
    </source>
</evidence>
<comment type="catalytic activity">
    <reaction evidence="14 15 16">
        <text>guanosine(37) in tRNA + S-adenosyl-L-methionine = N(1)-methylguanosine(37) in tRNA + S-adenosyl-L-homocysteine + H(+)</text>
        <dbReference type="Rhea" id="RHEA:36899"/>
        <dbReference type="Rhea" id="RHEA-COMP:10145"/>
        <dbReference type="Rhea" id="RHEA-COMP:10147"/>
        <dbReference type="ChEBI" id="CHEBI:15378"/>
        <dbReference type="ChEBI" id="CHEBI:57856"/>
        <dbReference type="ChEBI" id="CHEBI:59789"/>
        <dbReference type="ChEBI" id="CHEBI:73542"/>
        <dbReference type="ChEBI" id="CHEBI:74269"/>
        <dbReference type="EC" id="2.1.1.228"/>
    </reaction>
</comment>
<feature type="binding site" evidence="15">
    <location>
        <begin position="129"/>
        <end position="134"/>
    </location>
    <ligand>
        <name>S-adenosyl-L-methionine</name>
        <dbReference type="ChEBI" id="CHEBI:59789"/>
    </ligand>
</feature>
<comment type="caution">
    <text evidence="19">The sequence shown here is derived from an EMBL/GenBank/DDBJ whole genome shotgun (WGS) entry which is preliminary data.</text>
</comment>
<reference evidence="20" key="1">
    <citation type="submission" date="2016-06" db="EMBL/GenBank/DDBJ databases">
        <title>Draft genome sequence of Desulfoplanes formicivorans strain Pf12B.</title>
        <authorList>
            <person name="Watanabe M."/>
            <person name="Kojima H."/>
            <person name="Fukui M."/>
        </authorList>
    </citation>
    <scope>NUCLEOTIDE SEQUENCE [LARGE SCALE GENOMIC DNA]</scope>
    <source>
        <strain evidence="20">Pf12B</strain>
    </source>
</reference>
<keyword evidence="11 15" id="KW-0819">tRNA processing</keyword>
<evidence type="ECO:0000256" key="8">
    <source>
        <dbReference type="ARBA" id="ARBA00022603"/>
    </source>
</evidence>
<evidence type="ECO:0000256" key="3">
    <source>
        <dbReference type="ARBA" id="ARBA00007630"/>
    </source>
</evidence>
<evidence type="ECO:0000313" key="20">
    <source>
        <dbReference type="Proteomes" id="UP000095200"/>
    </source>
</evidence>
<protein>
    <recommendedName>
        <fullName evidence="6 15">tRNA (guanine-N(1)-)-methyltransferase</fullName>
        <ecNumber evidence="5 15">2.1.1.228</ecNumber>
    </recommendedName>
    <alternativeName>
        <fullName evidence="12 15">M1G-methyltransferase</fullName>
    </alternativeName>
    <alternativeName>
        <fullName evidence="13 15">tRNA [GM37] methyltransferase</fullName>
    </alternativeName>
</protein>
<dbReference type="Proteomes" id="UP000095200">
    <property type="component" value="Unassembled WGS sequence"/>
</dbReference>
<evidence type="ECO:0000256" key="14">
    <source>
        <dbReference type="ARBA" id="ARBA00047783"/>
    </source>
</evidence>
<dbReference type="AlphaFoldDB" id="A0A194AIQ3"/>
<feature type="domain" description="tRNA methyltransferase TRMD/TRM10-type" evidence="17">
    <location>
        <begin position="1"/>
        <end position="220"/>
    </location>
</feature>
<evidence type="ECO:0000256" key="1">
    <source>
        <dbReference type="ARBA" id="ARBA00002634"/>
    </source>
</evidence>
<evidence type="ECO:0000256" key="16">
    <source>
        <dbReference type="RuleBase" id="RU003464"/>
    </source>
</evidence>
<dbReference type="HAMAP" id="MF_00605">
    <property type="entry name" value="TrmD"/>
    <property type="match status" value="1"/>
</dbReference>
<accession>A0A194AIQ3</accession>
<dbReference type="RefSeq" id="WP_069860223.1">
    <property type="nucleotide sequence ID" value="NZ_BDFE01000022.1"/>
</dbReference>
<evidence type="ECO:0000256" key="12">
    <source>
        <dbReference type="ARBA" id="ARBA00029736"/>
    </source>
</evidence>
<comment type="similarity">
    <text evidence="3 15 16">Belongs to the RNA methyltransferase TrmD family.</text>
</comment>
<evidence type="ECO:0000256" key="9">
    <source>
        <dbReference type="ARBA" id="ARBA00022679"/>
    </source>
</evidence>
<proteinExistence type="inferred from homology"/>
<keyword evidence="9 15" id="KW-0808">Transferase</keyword>
<dbReference type="CDD" id="cd18085">
    <property type="entry name" value="TM1570-like"/>
    <property type="match status" value="1"/>
</dbReference>
<dbReference type="InterPro" id="IPR002649">
    <property type="entry name" value="tRNA_m1G_MeTrfase_TrmD"/>
</dbReference>
<dbReference type="EMBL" id="BDFE01000022">
    <property type="protein sequence ID" value="GAU09967.1"/>
    <property type="molecule type" value="Genomic_DNA"/>
</dbReference>
<dbReference type="Gene3D" id="3.40.1280.10">
    <property type="match status" value="2"/>
</dbReference>
<dbReference type="InterPro" id="IPR029028">
    <property type="entry name" value="Alpha/beta_knot_MTases"/>
</dbReference>
<evidence type="ECO:0000256" key="15">
    <source>
        <dbReference type="HAMAP-Rule" id="MF_00605"/>
    </source>
</evidence>
<dbReference type="OrthoDB" id="9807416at2"/>
<dbReference type="GO" id="GO:0002939">
    <property type="term" value="P:tRNA N1-guanine methylation"/>
    <property type="evidence" value="ECO:0007669"/>
    <property type="project" value="TreeGrafter"/>
</dbReference>
<name>A0A194AIQ3_9BACT</name>
<comment type="subunit">
    <text evidence="4 15 16">Homodimer.</text>
</comment>
<evidence type="ECO:0000256" key="10">
    <source>
        <dbReference type="ARBA" id="ARBA00022691"/>
    </source>
</evidence>
<keyword evidence="10 15" id="KW-0949">S-adenosyl-L-methionine</keyword>
<feature type="binding site" evidence="15">
    <location>
        <position position="109"/>
    </location>
    <ligand>
        <name>S-adenosyl-L-methionine</name>
        <dbReference type="ChEBI" id="CHEBI:59789"/>
    </ligand>
</feature>
<evidence type="ECO:0000259" key="18">
    <source>
        <dbReference type="Pfam" id="PF09936"/>
    </source>
</evidence>
<evidence type="ECO:0000256" key="7">
    <source>
        <dbReference type="ARBA" id="ARBA00022490"/>
    </source>
</evidence>
<evidence type="ECO:0000256" key="5">
    <source>
        <dbReference type="ARBA" id="ARBA00012807"/>
    </source>
</evidence>
<dbReference type="EC" id="2.1.1.228" evidence="5 15"/>
<keyword evidence="8 15" id="KW-0489">Methyltransferase</keyword>
<organism evidence="19 20">
    <name type="scientific">Desulfoplanes formicivorans</name>
    <dbReference type="NCBI Taxonomy" id="1592317"/>
    <lineage>
        <taxon>Bacteria</taxon>
        <taxon>Pseudomonadati</taxon>
        <taxon>Thermodesulfobacteriota</taxon>
        <taxon>Desulfovibrionia</taxon>
        <taxon>Desulfovibrionales</taxon>
        <taxon>Desulfoplanaceae</taxon>
        <taxon>Desulfoplanes</taxon>
    </lineage>
</organism>
<comment type="function">
    <text evidence="1 15 16">Specifically methylates guanosine-37 in various tRNAs.</text>
</comment>
<dbReference type="NCBIfam" id="TIGR00088">
    <property type="entry name" value="trmD"/>
    <property type="match status" value="1"/>
</dbReference>
<dbReference type="CDD" id="cd18080">
    <property type="entry name" value="TrmD-like"/>
    <property type="match status" value="1"/>
</dbReference>
<dbReference type="Pfam" id="PF09936">
    <property type="entry name" value="Methyltrn_RNA_4"/>
    <property type="match status" value="1"/>
</dbReference>
<evidence type="ECO:0000256" key="6">
    <source>
        <dbReference type="ARBA" id="ARBA00014679"/>
    </source>
</evidence>
<dbReference type="PANTHER" id="PTHR46417:SF1">
    <property type="entry name" value="TRNA (GUANINE-N(1)-)-METHYLTRANSFERASE"/>
    <property type="match status" value="1"/>
</dbReference>
<dbReference type="NCBIfam" id="NF000648">
    <property type="entry name" value="PRK00026.1"/>
    <property type="match status" value="1"/>
</dbReference>
<dbReference type="GO" id="GO:0005829">
    <property type="term" value="C:cytosol"/>
    <property type="evidence" value="ECO:0007669"/>
    <property type="project" value="TreeGrafter"/>
</dbReference>
<sequence>MKFNIISIFPQYFSSPLSCGLVSRNIAKGLVSVNVISPRDFSQDKHHNTDDRVYGGGPGMVMMVDPLLRTLRSIPGQPRTLMLSPKGRPLTQDFARELAREPELTLVCGRYEGIDARIEQLHPLEPVSLGDFVLNGGESAAMCLLEAVARLLPGFMQHDESVDEESFTSGLLEYPHYTRPEEYAGLKVPEILRSGDHGKIAAWRRRRSLEATLAFRPEMLSTAPLSRDDVAFLRNQPRVLRGRNLYVALVHYPALNKEGKEVTTSLTNLDVHDIARVSATYGLGGYIVCTPLQDQRVLAGRIINHWSRGGGAGFNPDRKEALNKVTVRDDLDGAIDHVRELTGEIPFVAATSAREGSMPLADLQPVLDKRPVLLVLGTGSGLADSVIDKADGLTRPVRFLSKYNHLSVRSAASIMIDRLLGDVY</sequence>
<comment type="subcellular location">
    <subcellularLocation>
        <location evidence="2 15 16">Cytoplasm</location>
    </subcellularLocation>
</comment>
<keyword evidence="20" id="KW-1185">Reference proteome</keyword>
<gene>
    <name evidence="15" type="primary">trmD</name>
    <name evidence="19" type="ORF">DPF_2703</name>
</gene>
<dbReference type="InterPro" id="IPR019230">
    <property type="entry name" value="RNA_MeTrfase_C_dom"/>
</dbReference>
<dbReference type="InterPro" id="IPR016009">
    <property type="entry name" value="tRNA_MeTrfase_TRMD/TRM10"/>
</dbReference>
<evidence type="ECO:0000259" key="17">
    <source>
        <dbReference type="Pfam" id="PF01746"/>
    </source>
</evidence>
<evidence type="ECO:0000256" key="2">
    <source>
        <dbReference type="ARBA" id="ARBA00004496"/>
    </source>
</evidence>
<dbReference type="STRING" id="1592317.DPF_2703"/>
<dbReference type="PANTHER" id="PTHR46417">
    <property type="entry name" value="TRNA (GUANINE-N(1)-)-METHYLTRANSFERASE"/>
    <property type="match status" value="1"/>
</dbReference>
<feature type="domain" description="tRNA (guanine-N(1)-)-methyltransferase C-terminal" evidence="18">
    <location>
        <begin position="244"/>
        <end position="421"/>
    </location>
</feature>
<dbReference type="GO" id="GO:0052906">
    <property type="term" value="F:tRNA (guanine(37)-N1)-methyltransferase activity"/>
    <property type="evidence" value="ECO:0007669"/>
    <property type="project" value="UniProtKB-UniRule"/>
</dbReference>
<dbReference type="SUPFAM" id="SSF75217">
    <property type="entry name" value="alpha/beta knot"/>
    <property type="match status" value="1"/>
</dbReference>
<evidence type="ECO:0000256" key="4">
    <source>
        <dbReference type="ARBA" id="ARBA00011738"/>
    </source>
</evidence>
<evidence type="ECO:0000256" key="11">
    <source>
        <dbReference type="ARBA" id="ARBA00022694"/>
    </source>
</evidence>
<dbReference type="InterPro" id="IPR023148">
    <property type="entry name" value="tRNA_m1G_MeTrfase_C_sf"/>
</dbReference>
<keyword evidence="7 15" id="KW-0963">Cytoplasm</keyword>
<dbReference type="Gene3D" id="1.10.1270.20">
    <property type="entry name" value="tRNA(m1g37)methyltransferase, domain 2"/>
    <property type="match status" value="1"/>
</dbReference>
<dbReference type="Pfam" id="PF01746">
    <property type="entry name" value="tRNA_m1G_MT"/>
    <property type="match status" value="1"/>
</dbReference>
<dbReference type="InterPro" id="IPR029026">
    <property type="entry name" value="tRNA_m1G_MTases_N"/>
</dbReference>